<dbReference type="PANTHER" id="PTHR42663:SF6">
    <property type="entry name" value="HYDROLASE C777.06C-RELATED"/>
    <property type="match status" value="1"/>
</dbReference>
<dbReference type="Proteomes" id="UP000243376">
    <property type="component" value="Unassembled WGS sequence"/>
</dbReference>
<protein>
    <submittedName>
        <fullName evidence="2">MBL fold metallo-hydrolase</fullName>
    </submittedName>
</protein>
<evidence type="ECO:0000313" key="2">
    <source>
        <dbReference type="EMBL" id="PMP81613.1"/>
    </source>
</evidence>
<name>A0A2J6X518_9CHLR</name>
<dbReference type="EMBL" id="PNIQ01000527">
    <property type="protein sequence ID" value="PMP81613.1"/>
    <property type="molecule type" value="Genomic_DNA"/>
</dbReference>
<proteinExistence type="predicted"/>
<sequence>MQVRFLGTGTSMGVPVIGCNCPICTSSDPRHHRLRTSALVRSHGLTILIDAGPDFRLQALAAGLCRIDAVLLTHAHFDHVAGLDDLRPLCLRQGTVPIYGSPQTLADVRRRFAYAFDESSSGSSRPAITLHPVEAPFQLGALTIVPIAIPHGTWTITAYRIGPLGYVTDASAVPPDAVTTLRGVQVLVLNALRVEPHPTHLSIAEAAEVATAIGAPRTFLVHMTHTVDYRADYGLPPEVTFAYDGLEVEIETPSSCP</sequence>
<dbReference type="InterPro" id="IPR001279">
    <property type="entry name" value="Metallo-B-lactamas"/>
</dbReference>
<dbReference type="CDD" id="cd16279">
    <property type="entry name" value="metallo-hydrolase-like_MBL-fold"/>
    <property type="match status" value="1"/>
</dbReference>
<dbReference type="AlphaFoldDB" id="A0A2J6X518"/>
<dbReference type="SUPFAM" id="SSF56281">
    <property type="entry name" value="Metallo-hydrolase/oxidoreductase"/>
    <property type="match status" value="1"/>
</dbReference>
<evidence type="ECO:0000313" key="3">
    <source>
        <dbReference type="Proteomes" id="UP000243376"/>
    </source>
</evidence>
<dbReference type="InterPro" id="IPR036866">
    <property type="entry name" value="RibonucZ/Hydroxyglut_hydro"/>
</dbReference>
<dbReference type="PANTHER" id="PTHR42663">
    <property type="entry name" value="HYDROLASE C777.06C-RELATED-RELATED"/>
    <property type="match status" value="1"/>
</dbReference>
<organism evidence="2 3">
    <name type="scientific">Chloroflexus aggregans</name>
    <dbReference type="NCBI Taxonomy" id="152260"/>
    <lineage>
        <taxon>Bacteria</taxon>
        <taxon>Bacillati</taxon>
        <taxon>Chloroflexota</taxon>
        <taxon>Chloroflexia</taxon>
        <taxon>Chloroflexales</taxon>
        <taxon>Chloroflexineae</taxon>
        <taxon>Chloroflexaceae</taxon>
        <taxon>Chloroflexus</taxon>
    </lineage>
</organism>
<dbReference type="GO" id="GO:0016787">
    <property type="term" value="F:hydrolase activity"/>
    <property type="evidence" value="ECO:0007669"/>
    <property type="project" value="UniProtKB-KW"/>
</dbReference>
<accession>A0A2J6X518</accession>
<comment type="caution">
    <text evidence="2">The sequence shown here is derived from an EMBL/GenBank/DDBJ whole genome shotgun (WGS) entry which is preliminary data.</text>
</comment>
<evidence type="ECO:0000259" key="1">
    <source>
        <dbReference type="SMART" id="SM00849"/>
    </source>
</evidence>
<dbReference type="Gene3D" id="3.60.15.10">
    <property type="entry name" value="Ribonuclease Z/Hydroxyacylglutathione hydrolase-like"/>
    <property type="match status" value="1"/>
</dbReference>
<gene>
    <name evidence="2" type="ORF">C0184_07985</name>
</gene>
<dbReference type="Pfam" id="PF12706">
    <property type="entry name" value="Lactamase_B_2"/>
    <property type="match status" value="1"/>
</dbReference>
<keyword evidence="2" id="KW-0378">Hydrolase</keyword>
<reference evidence="2 3" key="1">
    <citation type="submission" date="2018-01" db="EMBL/GenBank/DDBJ databases">
        <title>Metagenomic assembled genomes from two thermal pools in the Uzon Caldera, Kamchatka, Russia.</title>
        <authorList>
            <person name="Wilkins L."/>
            <person name="Ettinger C."/>
        </authorList>
    </citation>
    <scope>NUCLEOTIDE SEQUENCE [LARGE SCALE GENOMIC DNA]</scope>
    <source>
        <strain evidence="2">ZAV-02</strain>
    </source>
</reference>
<feature type="domain" description="Metallo-beta-lactamase" evidence="1">
    <location>
        <begin position="34"/>
        <end position="225"/>
    </location>
</feature>
<dbReference type="SMART" id="SM00849">
    <property type="entry name" value="Lactamase_B"/>
    <property type="match status" value="1"/>
</dbReference>